<sequence length="451" mass="49434">MNIDSHNASPAGIQVNTIVLTFTLVAGMIVFLRLFTRLVLSRMAGFEDICIVGSMTLSLVLTVKTSEQVMHGLGRHTKELTNNERLTFLKAFWVNLSVYSLALTMIKVSILIQYLRIFPVRCFQKGCFLLLGVIVAYGAWTVFGNIFLCSPIAFFWDKSVDDGHCLDRVVLWFANAGVNIAQDIIILLLPMPLIQTLQISKNQKRGLVMMFALGASVSLVSIIRLYSLGNIARSNDLPFDNPAHAILSAVEVNVGIICACLPAMRPLLALMMPKYFSAAAQYTNVPVMLDLEQRPTHKHARTPSDTTRSRTTRTHTGRNTPRTATPQAPRPTLSRTPSGRFSVQNSRPSTPIAIPKSQFSHSRTGSNISIDIAAAEARSNSARFQGRLNPLRMSPISPPNISRFSFQPFGSESYLRKPSDASGIIAPSSSHPQTATSKKPLPITPFPVAGG</sequence>
<accession>A0A9P4LTX9</accession>
<dbReference type="InterPro" id="IPR052337">
    <property type="entry name" value="SAT4-like"/>
</dbReference>
<comment type="caution">
    <text evidence="9">The sequence shown here is derived from an EMBL/GenBank/DDBJ whole genome shotgun (WGS) entry which is preliminary data.</text>
</comment>
<comment type="subcellular location">
    <subcellularLocation>
        <location evidence="1">Membrane</location>
        <topology evidence="1">Multi-pass membrane protein</topology>
    </subcellularLocation>
</comment>
<evidence type="ECO:0000256" key="3">
    <source>
        <dbReference type="ARBA" id="ARBA00022989"/>
    </source>
</evidence>
<name>A0A9P4LTX9_9PLEO</name>
<dbReference type="OrthoDB" id="444631at2759"/>
<dbReference type="EMBL" id="ML978155">
    <property type="protein sequence ID" value="KAF2036257.1"/>
    <property type="molecule type" value="Genomic_DNA"/>
</dbReference>
<evidence type="ECO:0000256" key="2">
    <source>
        <dbReference type="ARBA" id="ARBA00022692"/>
    </source>
</evidence>
<protein>
    <recommendedName>
        <fullName evidence="8">Rhodopsin domain-containing protein</fullName>
    </recommendedName>
</protein>
<feature type="compositionally biased region" description="Polar residues" evidence="6">
    <location>
        <begin position="427"/>
        <end position="437"/>
    </location>
</feature>
<gene>
    <name evidence="9" type="ORF">EK21DRAFT_52355</name>
</gene>
<organism evidence="9 10">
    <name type="scientific">Setomelanomma holmii</name>
    <dbReference type="NCBI Taxonomy" id="210430"/>
    <lineage>
        <taxon>Eukaryota</taxon>
        <taxon>Fungi</taxon>
        <taxon>Dikarya</taxon>
        <taxon>Ascomycota</taxon>
        <taxon>Pezizomycotina</taxon>
        <taxon>Dothideomycetes</taxon>
        <taxon>Pleosporomycetidae</taxon>
        <taxon>Pleosporales</taxon>
        <taxon>Pleosporineae</taxon>
        <taxon>Phaeosphaeriaceae</taxon>
        <taxon>Setomelanomma</taxon>
    </lineage>
</organism>
<keyword evidence="3 7" id="KW-1133">Transmembrane helix</keyword>
<evidence type="ECO:0000313" key="10">
    <source>
        <dbReference type="Proteomes" id="UP000799777"/>
    </source>
</evidence>
<feature type="transmembrane region" description="Helical" evidence="7">
    <location>
        <begin position="92"/>
        <end position="115"/>
    </location>
</feature>
<evidence type="ECO:0000313" key="9">
    <source>
        <dbReference type="EMBL" id="KAF2036257.1"/>
    </source>
</evidence>
<dbReference type="AlphaFoldDB" id="A0A9P4LTX9"/>
<evidence type="ECO:0000259" key="8">
    <source>
        <dbReference type="Pfam" id="PF20684"/>
    </source>
</evidence>
<dbReference type="Pfam" id="PF20684">
    <property type="entry name" value="Fung_rhodopsin"/>
    <property type="match status" value="1"/>
</dbReference>
<feature type="region of interest" description="Disordered" evidence="6">
    <location>
        <begin position="410"/>
        <end position="451"/>
    </location>
</feature>
<dbReference type="PANTHER" id="PTHR33048">
    <property type="entry name" value="PTH11-LIKE INTEGRAL MEMBRANE PROTEIN (AFU_ORTHOLOGUE AFUA_5G11245)"/>
    <property type="match status" value="1"/>
</dbReference>
<feature type="transmembrane region" description="Helical" evidence="7">
    <location>
        <begin position="12"/>
        <end position="32"/>
    </location>
</feature>
<keyword evidence="4 7" id="KW-0472">Membrane</keyword>
<evidence type="ECO:0000256" key="1">
    <source>
        <dbReference type="ARBA" id="ARBA00004141"/>
    </source>
</evidence>
<dbReference type="InterPro" id="IPR049326">
    <property type="entry name" value="Rhodopsin_dom_fungi"/>
</dbReference>
<feature type="transmembrane region" description="Helical" evidence="7">
    <location>
        <begin position="246"/>
        <end position="264"/>
    </location>
</feature>
<feature type="domain" description="Rhodopsin" evidence="8">
    <location>
        <begin position="32"/>
        <end position="269"/>
    </location>
</feature>
<feature type="compositionally biased region" description="Polar residues" evidence="6">
    <location>
        <begin position="333"/>
        <end position="349"/>
    </location>
</feature>
<evidence type="ECO:0000256" key="5">
    <source>
        <dbReference type="ARBA" id="ARBA00038359"/>
    </source>
</evidence>
<evidence type="ECO:0000256" key="7">
    <source>
        <dbReference type="SAM" id="Phobius"/>
    </source>
</evidence>
<feature type="region of interest" description="Disordered" evidence="6">
    <location>
        <begin position="293"/>
        <end position="363"/>
    </location>
</feature>
<reference evidence="9" key="1">
    <citation type="journal article" date="2020" name="Stud. Mycol.">
        <title>101 Dothideomycetes genomes: a test case for predicting lifestyles and emergence of pathogens.</title>
        <authorList>
            <person name="Haridas S."/>
            <person name="Albert R."/>
            <person name="Binder M."/>
            <person name="Bloem J."/>
            <person name="Labutti K."/>
            <person name="Salamov A."/>
            <person name="Andreopoulos B."/>
            <person name="Baker S."/>
            <person name="Barry K."/>
            <person name="Bills G."/>
            <person name="Bluhm B."/>
            <person name="Cannon C."/>
            <person name="Castanera R."/>
            <person name="Culley D."/>
            <person name="Daum C."/>
            <person name="Ezra D."/>
            <person name="Gonzalez J."/>
            <person name="Henrissat B."/>
            <person name="Kuo A."/>
            <person name="Liang C."/>
            <person name="Lipzen A."/>
            <person name="Lutzoni F."/>
            <person name="Magnuson J."/>
            <person name="Mondo S."/>
            <person name="Nolan M."/>
            <person name="Ohm R."/>
            <person name="Pangilinan J."/>
            <person name="Park H.-J."/>
            <person name="Ramirez L."/>
            <person name="Alfaro M."/>
            <person name="Sun H."/>
            <person name="Tritt A."/>
            <person name="Yoshinaga Y."/>
            <person name="Zwiers L.-H."/>
            <person name="Turgeon B."/>
            <person name="Goodwin S."/>
            <person name="Spatafora J."/>
            <person name="Crous P."/>
            <person name="Grigoriev I."/>
        </authorList>
    </citation>
    <scope>NUCLEOTIDE SEQUENCE</scope>
    <source>
        <strain evidence="9">CBS 110217</strain>
    </source>
</reference>
<dbReference type="PANTHER" id="PTHR33048:SF47">
    <property type="entry name" value="INTEGRAL MEMBRANE PROTEIN-RELATED"/>
    <property type="match status" value="1"/>
</dbReference>
<keyword evidence="2 7" id="KW-0812">Transmembrane</keyword>
<feature type="transmembrane region" description="Helical" evidence="7">
    <location>
        <begin position="206"/>
        <end position="226"/>
    </location>
</feature>
<proteinExistence type="inferred from homology"/>
<comment type="similarity">
    <text evidence="5">Belongs to the SAT4 family.</text>
</comment>
<keyword evidence="10" id="KW-1185">Reference proteome</keyword>
<feature type="compositionally biased region" description="Low complexity" evidence="6">
    <location>
        <begin position="317"/>
        <end position="332"/>
    </location>
</feature>
<evidence type="ECO:0000256" key="4">
    <source>
        <dbReference type="ARBA" id="ARBA00023136"/>
    </source>
</evidence>
<feature type="transmembrane region" description="Helical" evidence="7">
    <location>
        <begin position="127"/>
        <end position="156"/>
    </location>
</feature>
<feature type="transmembrane region" description="Helical" evidence="7">
    <location>
        <begin position="176"/>
        <end position="194"/>
    </location>
</feature>
<evidence type="ECO:0000256" key="6">
    <source>
        <dbReference type="SAM" id="MobiDB-lite"/>
    </source>
</evidence>
<dbReference type="Proteomes" id="UP000799777">
    <property type="component" value="Unassembled WGS sequence"/>
</dbReference>
<dbReference type="GO" id="GO:0016020">
    <property type="term" value="C:membrane"/>
    <property type="evidence" value="ECO:0007669"/>
    <property type="project" value="UniProtKB-SubCell"/>
</dbReference>